<dbReference type="AlphaFoldDB" id="A0A1A7NLZ9"/>
<evidence type="ECO:0000256" key="9">
    <source>
        <dbReference type="ARBA" id="ARBA00022898"/>
    </source>
</evidence>
<keyword evidence="6 14" id="KW-0004">4Fe-4S</keyword>
<dbReference type="EMBL" id="JTJM01000041">
    <property type="protein sequence ID" value="OBW91152.1"/>
    <property type="molecule type" value="Genomic_DNA"/>
</dbReference>
<proteinExistence type="inferred from homology"/>
<keyword evidence="9 15" id="KW-0663">Pyridoxal phosphate</keyword>
<feature type="binding site" evidence="14">
    <location>
        <position position="124"/>
    </location>
    <ligand>
        <name>[4Fe-4S] cluster</name>
        <dbReference type="ChEBI" id="CHEBI:49883"/>
        <note>4Fe-4S-S-AdoMet</note>
    </ligand>
</feature>
<dbReference type="InterPro" id="IPR003739">
    <property type="entry name" value="Lys_aminomutase/Glu_NH3_mut"/>
</dbReference>
<comment type="similarity">
    <text evidence="4">Belongs to the radical SAM superfamily. KamA family.</text>
</comment>
<keyword evidence="18" id="KW-1185">Reference proteome</keyword>
<keyword evidence="8 14" id="KW-0479">Metal-binding</keyword>
<dbReference type="PANTHER" id="PTHR30538">
    <property type="entry name" value="LYSINE 2,3-AMINOMUTASE-RELATED"/>
    <property type="match status" value="1"/>
</dbReference>
<evidence type="ECO:0000256" key="12">
    <source>
        <dbReference type="ARBA" id="ARBA00023235"/>
    </source>
</evidence>
<feature type="modified residue" description="N6-(pyridoxal phosphate)lysine" evidence="15">
    <location>
        <position position="332"/>
    </location>
</feature>
<evidence type="ECO:0000256" key="4">
    <source>
        <dbReference type="ARBA" id="ARBA00008703"/>
    </source>
</evidence>
<dbReference type="NCBIfam" id="TIGR00238">
    <property type="entry name" value="KamA family radical SAM protein"/>
    <property type="match status" value="1"/>
</dbReference>
<dbReference type="RefSeq" id="WP_065239702.1">
    <property type="nucleotide sequence ID" value="NZ_JTJM01000041.1"/>
</dbReference>
<dbReference type="PANTHER" id="PTHR30538:SF1">
    <property type="entry name" value="L-LYSINE 2,3-AMINOMUTASE"/>
    <property type="match status" value="1"/>
</dbReference>
<evidence type="ECO:0000256" key="5">
    <source>
        <dbReference type="ARBA" id="ARBA00022363"/>
    </source>
</evidence>
<dbReference type="SFLD" id="SFLDS00029">
    <property type="entry name" value="Radical_SAM"/>
    <property type="match status" value="1"/>
</dbReference>
<feature type="binding site" evidence="14">
    <location>
        <position position="127"/>
    </location>
    <ligand>
        <name>[4Fe-4S] cluster</name>
        <dbReference type="ChEBI" id="CHEBI:49883"/>
        <note>4Fe-4S-S-AdoMet</note>
    </ligand>
</feature>
<evidence type="ECO:0000313" key="17">
    <source>
        <dbReference type="EMBL" id="OBW91152.1"/>
    </source>
</evidence>
<keyword evidence="10" id="KW-0408">Iron</keyword>
<dbReference type="InterPro" id="IPR013785">
    <property type="entry name" value="Aldolase_TIM"/>
</dbReference>
<dbReference type="NCBIfam" id="TIGR03821">
    <property type="entry name" value="EFP_modif_epmB"/>
    <property type="match status" value="1"/>
</dbReference>
<evidence type="ECO:0000256" key="10">
    <source>
        <dbReference type="ARBA" id="ARBA00023004"/>
    </source>
</evidence>
<evidence type="ECO:0000256" key="3">
    <source>
        <dbReference type="ARBA" id="ARBA00001966"/>
    </source>
</evidence>
<evidence type="ECO:0000256" key="13">
    <source>
        <dbReference type="ARBA" id="ARBA00030756"/>
    </source>
</evidence>
<name>A0A1A7NLZ9_9PAST</name>
<evidence type="ECO:0000259" key="16">
    <source>
        <dbReference type="PROSITE" id="PS51918"/>
    </source>
</evidence>
<gene>
    <name evidence="17" type="ORF">QV01_08605</name>
</gene>
<dbReference type="Gene3D" id="3.20.20.70">
    <property type="entry name" value="Aldolase class I"/>
    <property type="match status" value="1"/>
</dbReference>
<dbReference type="SFLD" id="SFLDF00314">
    <property type="entry name" value="L-lysine_2_3-aminomutase_(yjeK"/>
    <property type="match status" value="1"/>
</dbReference>
<evidence type="ECO:0000256" key="15">
    <source>
        <dbReference type="PIRSR" id="PIRSR603739-50"/>
    </source>
</evidence>
<comment type="cofactor">
    <cofactor evidence="3">
        <name>[4Fe-4S] cluster</name>
        <dbReference type="ChEBI" id="CHEBI:49883"/>
    </cofactor>
</comment>
<feature type="binding site" evidence="14">
    <location>
        <position position="120"/>
    </location>
    <ligand>
        <name>[4Fe-4S] cluster</name>
        <dbReference type="ChEBI" id="CHEBI:49883"/>
        <note>4Fe-4S-S-AdoMet</note>
    </ligand>
</feature>
<dbReference type="GO" id="GO:0046872">
    <property type="term" value="F:metal ion binding"/>
    <property type="evidence" value="ECO:0007669"/>
    <property type="project" value="UniProtKB-KW"/>
</dbReference>
<dbReference type="GO" id="GO:0016853">
    <property type="term" value="F:isomerase activity"/>
    <property type="evidence" value="ECO:0007669"/>
    <property type="project" value="UniProtKB-KW"/>
</dbReference>
<evidence type="ECO:0000256" key="1">
    <source>
        <dbReference type="ARBA" id="ARBA00001352"/>
    </source>
</evidence>
<comment type="caution">
    <text evidence="17">The sequence shown here is derived from an EMBL/GenBank/DDBJ whole genome shotgun (WGS) entry which is preliminary data.</text>
</comment>
<dbReference type="Pfam" id="PF04055">
    <property type="entry name" value="Radical_SAM"/>
    <property type="match status" value="1"/>
</dbReference>
<keyword evidence="12" id="KW-0413">Isomerase</keyword>
<evidence type="ECO:0000256" key="7">
    <source>
        <dbReference type="ARBA" id="ARBA00022691"/>
    </source>
</evidence>
<protein>
    <recommendedName>
        <fullName evidence="5">L-lysine 2,3-aminomutase</fullName>
    </recommendedName>
    <alternativeName>
        <fullName evidence="13">EF-P post-translational modification enzyme B</fullName>
    </alternativeName>
</protein>
<keyword evidence="7" id="KW-0949">S-adenosyl-L-methionine</keyword>
<evidence type="ECO:0000256" key="2">
    <source>
        <dbReference type="ARBA" id="ARBA00001933"/>
    </source>
</evidence>
<dbReference type="InterPro" id="IPR058240">
    <property type="entry name" value="rSAM_sf"/>
</dbReference>
<keyword evidence="11 14" id="KW-0411">Iron-sulfur</keyword>
<feature type="domain" description="Radical SAM core" evidence="16">
    <location>
        <begin position="106"/>
        <end position="329"/>
    </location>
</feature>
<dbReference type="GO" id="GO:0051539">
    <property type="term" value="F:4 iron, 4 sulfur cluster binding"/>
    <property type="evidence" value="ECO:0007669"/>
    <property type="project" value="UniProtKB-KW"/>
</dbReference>
<comment type="catalytic activity">
    <reaction evidence="1">
        <text>L-lysine = D-beta-lysine</text>
        <dbReference type="Rhea" id="RHEA:44148"/>
        <dbReference type="ChEBI" id="CHEBI:32551"/>
        <dbReference type="ChEBI" id="CHEBI:84138"/>
    </reaction>
</comment>
<evidence type="ECO:0000256" key="14">
    <source>
        <dbReference type="PIRSR" id="PIRSR004911-1"/>
    </source>
</evidence>
<dbReference type="PROSITE" id="PS51918">
    <property type="entry name" value="RADICAL_SAM"/>
    <property type="match status" value="1"/>
</dbReference>
<dbReference type="InterPro" id="IPR007197">
    <property type="entry name" value="rSAM"/>
</dbReference>
<accession>A0A1A7NLZ9</accession>
<dbReference type="SUPFAM" id="SSF102114">
    <property type="entry name" value="Radical SAM enzymes"/>
    <property type="match status" value="1"/>
</dbReference>
<evidence type="ECO:0000256" key="6">
    <source>
        <dbReference type="ARBA" id="ARBA00022485"/>
    </source>
</evidence>
<sequence>MLMITQNHLIREVSSWTDYLATAISDPIELLKLLDLPIENYQQDLTARRLFAMRVPSPFIAKMRKGDANDPLFLQVMTNQSEFLATPGFVKDPLQEQDNPVPNLLHKYHNRVLLMVKGGCAINCRYCFRRHFPYADNPGNKANWQQALTYIAQHPEIEEVIFSGGDPLMAKDHELDWLITELEKITHLKTLRIHTRLPVVIPQRITDDLVQRLARLSLNKVMVLHINHANEIDPLLSSYLNKLKQAGIVLLNQSVLLKGINDRAEILKALNDKLFANGVLPYYLHLLDKVEGASHFWIDDQQALAIYRKLITLSSGYLVPKLAREIAGEPSKTWYS</sequence>
<evidence type="ECO:0000256" key="8">
    <source>
        <dbReference type="ARBA" id="ARBA00022723"/>
    </source>
</evidence>
<dbReference type="PATRIC" id="fig|505345.7.peg.1707"/>
<dbReference type="Proteomes" id="UP000243558">
    <property type="component" value="Unassembled WGS sequence"/>
</dbReference>
<evidence type="ECO:0000256" key="11">
    <source>
        <dbReference type="ARBA" id="ARBA00023014"/>
    </source>
</evidence>
<comment type="cofactor">
    <cofactor evidence="2 15">
        <name>pyridoxal 5'-phosphate</name>
        <dbReference type="ChEBI" id="CHEBI:597326"/>
    </cofactor>
</comment>
<dbReference type="SFLD" id="SFLDG01070">
    <property type="entry name" value="PLP-dependent"/>
    <property type="match status" value="1"/>
</dbReference>
<dbReference type="InterPro" id="IPR022462">
    <property type="entry name" value="EpmB"/>
</dbReference>
<evidence type="ECO:0000313" key="18">
    <source>
        <dbReference type="Proteomes" id="UP000243558"/>
    </source>
</evidence>
<dbReference type="CDD" id="cd01335">
    <property type="entry name" value="Radical_SAM"/>
    <property type="match status" value="1"/>
</dbReference>
<dbReference type="PIRSF" id="PIRSF004911">
    <property type="entry name" value="DUF160"/>
    <property type="match status" value="1"/>
</dbReference>
<organism evidence="17 18">
    <name type="scientific">Gallibacterium genomosp. 3</name>
    <dbReference type="NCBI Taxonomy" id="505345"/>
    <lineage>
        <taxon>Bacteria</taxon>
        <taxon>Pseudomonadati</taxon>
        <taxon>Pseudomonadota</taxon>
        <taxon>Gammaproteobacteria</taxon>
        <taxon>Pasteurellales</taxon>
        <taxon>Pasteurellaceae</taxon>
        <taxon>Gallibacterium</taxon>
    </lineage>
</organism>
<reference evidence="17 18" key="1">
    <citation type="submission" date="2014-11" db="EMBL/GenBank/DDBJ databases">
        <title>Pan-genome of Gallibacterium spp.</title>
        <authorList>
            <person name="Kudirkiene E."/>
            <person name="Bojesen A.M."/>
        </authorList>
    </citation>
    <scope>NUCLEOTIDE SEQUENCE [LARGE SCALE GENOMIC DNA]</scope>
    <source>
        <strain evidence="17 18">F151</strain>
    </source>
</reference>